<keyword evidence="4" id="KW-1185">Reference proteome</keyword>
<name>A0AAD5H9U5_UMBRA</name>
<evidence type="ECO:0000256" key="1">
    <source>
        <dbReference type="SAM" id="SignalP"/>
    </source>
</evidence>
<feature type="signal peptide" evidence="1">
    <location>
        <begin position="1"/>
        <end position="17"/>
    </location>
</feature>
<feature type="chain" id="PRO_5042037149" description="Deoxyribonuclease NucA/NucB domain-containing protein" evidence="1">
    <location>
        <begin position="18"/>
        <end position="197"/>
    </location>
</feature>
<keyword evidence="1" id="KW-0732">Signal</keyword>
<feature type="domain" description="Deoxyribonuclease NucA/NucB" evidence="2">
    <location>
        <begin position="90"/>
        <end position="163"/>
    </location>
</feature>
<dbReference type="InterPro" id="IPR029476">
    <property type="entry name" value="DNase_NucA_NucB"/>
</dbReference>
<dbReference type="Pfam" id="PF14040">
    <property type="entry name" value="DNase_NucA_NucB"/>
    <property type="match status" value="1"/>
</dbReference>
<accession>A0AAD5H9U5</accession>
<gene>
    <name evidence="3" type="ORF">K450DRAFT_264142</name>
</gene>
<dbReference type="GeneID" id="75918101"/>
<evidence type="ECO:0000313" key="3">
    <source>
        <dbReference type="EMBL" id="KAI8574906.1"/>
    </source>
</evidence>
<reference evidence="3" key="1">
    <citation type="submission" date="2021-06" db="EMBL/GenBank/DDBJ databases">
        <authorList>
            <consortium name="DOE Joint Genome Institute"/>
            <person name="Mondo S.J."/>
            <person name="Amses K.R."/>
            <person name="Simmons D.R."/>
            <person name="Longcore J.E."/>
            <person name="Seto K."/>
            <person name="Alves G.H."/>
            <person name="Bonds A.E."/>
            <person name="Quandt C.A."/>
            <person name="Davis W.J."/>
            <person name="Chang Y."/>
            <person name="Letcher P.M."/>
            <person name="Powell M.J."/>
            <person name="Kuo A."/>
            <person name="Labutti K."/>
            <person name="Pangilinan J."/>
            <person name="Andreopoulos W."/>
            <person name="Tritt A."/>
            <person name="Riley R."/>
            <person name="Hundley H."/>
            <person name="Johnson J."/>
            <person name="Lipzen A."/>
            <person name="Barry K."/>
            <person name="Berbee M.L."/>
            <person name="Buchler N.E."/>
            <person name="Grigoriev I.V."/>
            <person name="Spatafora J.W."/>
            <person name="Stajich J.E."/>
            <person name="James T.Y."/>
        </authorList>
    </citation>
    <scope>NUCLEOTIDE SEQUENCE</scope>
    <source>
        <strain evidence="3">AG</strain>
    </source>
</reference>
<sequence length="197" mass="22010">MLFITVILIYFVLIVTAIPTITYDGNACPDIVCNMFQGMGFTTSGTYTRINPPDVDGNYNTYIHTVFNPVTHKPVKIRECTNKVKMRLISANRRVTCSTKKCSSSNTNDITLECDEFPLASTYQGGRGAFTRCIQKWQNGLAGIDIRIFYQQKKIADNAPFTINLINVPFNCPETDDRTILKQTPSAGQSTCAIKPF</sequence>
<evidence type="ECO:0000313" key="4">
    <source>
        <dbReference type="Proteomes" id="UP001206595"/>
    </source>
</evidence>
<dbReference type="EMBL" id="MU621045">
    <property type="protein sequence ID" value="KAI8574906.1"/>
    <property type="molecule type" value="Genomic_DNA"/>
</dbReference>
<reference evidence="3" key="2">
    <citation type="journal article" date="2022" name="Proc. Natl. Acad. Sci. U.S.A.">
        <title>Diploid-dominant life cycles characterize the early evolution of Fungi.</title>
        <authorList>
            <person name="Amses K.R."/>
            <person name="Simmons D.R."/>
            <person name="Longcore J.E."/>
            <person name="Mondo S.J."/>
            <person name="Seto K."/>
            <person name="Jeronimo G.H."/>
            <person name="Bonds A.E."/>
            <person name="Quandt C.A."/>
            <person name="Davis W.J."/>
            <person name="Chang Y."/>
            <person name="Federici B.A."/>
            <person name="Kuo A."/>
            <person name="LaButti K."/>
            <person name="Pangilinan J."/>
            <person name="Andreopoulos W."/>
            <person name="Tritt A."/>
            <person name="Riley R."/>
            <person name="Hundley H."/>
            <person name="Johnson J."/>
            <person name="Lipzen A."/>
            <person name="Barry K."/>
            <person name="Lang B.F."/>
            <person name="Cuomo C.A."/>
            <person name="Buchler N.E."/>
            <person name="Grigoriev I.V."/>
            <person name="Spatafora J.W."/>
            <person name="Stajich J.E."/>
            <person name="James T.Y."/>
        </authorList>
    </citation>
    <scope>NUCLEOTIDE SEQUENCE</scope>
    <source>
        <strain evidence="3">AG</strain>
    </source>
</reference>
<dbReference type="Proteomes" id="UP001206595">
    <property type="component" value="Unassembled WGS sequence"/>
</dbReference>
<dbReference type="AlphaFoldDB" id="A0AAD5H9U5"/>
<organism evidence="3 4">
    <name type="scientific">Umbelopsis ramanniana AG</name>
    <dbReference type="NCBI Taxonomy" id="1314678"/>
    <lineage>
        <taxon>Eukaryota</taxon>
        <taxon>Fungi</taxon>
        <taxon>Fungi incertae sedis</taxon>
        <taxon>Mucoromycota</taxon>
        <taxon>Mucoromycotina</taxon>
        <taxon>Umbelopsidomycetes</taxon>
        <taxon>Umbelopsidales</taxon>
        <taxon>Umbelopsidaceae</taxon>
        <taxon>Umbelopsis</taxon>
    </lineage>
</organism>
<evidence type="ECO:0000259" key="2">
    <source>
        <dbReference type="Pfam" id="PF14040"/>
    </source>
</evidence>
<protein>
    <recommendedName>
        <fullName evidence="2">Deoxyribonuclease NucA/NucB domain-containing protein</fullName>
    </recommendedName>
</protein>
<comment type="caution">
    <text evidence="3">The sequence shown here is derived from an EMBL/GenBank/DDBJ whole genome shotgun (WGS) entry which is preliminary data.</text>
</comment>
<proteinExistence type="predicted"/>
<dbReference type="RefSeq" id="XP_051439913.1">
    <property type="nucleotide sequence ID" value="XM_051592759.1"/>
</dbReference>